<dbReference type="SUPFAM" id="SSF46785">
    <property type="entry name" value="Winged helix' DNA-binding domain"/>
    <property type="match status" value="1"/>
</dbReference>
<keyword evidence="1" id="KW-0805">Transcription regulation</keyword>
<dbReference type="HOGENOM" id="CLU_063236_4_0_5"/>
<comment type="caution">
    <text evidence="5">The sequence shown here is derived from an EMBL/GenBank/DDBJ whole genome shotgun (WGS) entry which is preliminary data.</text>
</comment>
<keyword evidence="2" id="KW-0238">DNA-binding</keyword>
<dbReference type="OrthoDB" id="9028214at2"/>
<accession>Q0FNU0</accession>
<dbReference type="CDD" id="cd07377">
    <property type="entry name" value="WHTH_GntR"/>
    <property type="match status" value="1"/>
</dbReference>
<dbReference type="SMART" id="SM00866">
    <property type="entry name" value="UTRA"/>
    <property type="match status" value="1"/>
</dbReference>
<dbReference type="PANTHER" id="PTHR44846">
    <property type="entry name" value="MANNOSYL-D-GLYCERATE TRANSPORT/METABOLISM SYSTEM REPRESSOR MNGR-RELATED"/>
    <property type="match status" value="1"/>
</dbReference>
<evidence type="ECO:0000259" key="4">
    <source>
        <dbReference type="PROSITE" id="PS50949"/>
    </source>
</evidence>
<feature type="domain" description="HTH gntR-type" evidence="4">
    <location>
        <begin position="6"/>
        <end position="74"/>
    </location>
</feature>
<organism evidence="5 6">
    <name type="scientific">Salipiger bermudensis (strain DSM 26914 / JCM 13377 / KCTC 12554 / HTCC2601)</name>
    <name type="common">Pelagibaca bermudensis</name>
    <dbReference type="NCBI Taxonomy" id="314265"/>
    <lineage>
        <taxon>Bacteria</taxon>
        <taxon>Pseudomonadati</taxon>
        <taxon>Pseudomonadota</taxon>
        <taxon>Alphaproteobacteria</taxon>
        <taxon>Rhodobacterales</taxon>
        <taxon>Roseobacteraceae</taxon>
        <taxon>Salipiger</taxon>
    </lineage>
</organism>
<keyword evidence="3" id="KW-0804">Transcription</keyword>
<dbReference type="PRINTS" id="PR00035">
    <property type="entry name" value="HTHGNTR"/>
</dbReference>
<evidence type="ECO:0000256" key="1">
    <source>
        <dbReference type="ARBA" id="ARBA00023015"/>
    </source>
</evidence>
<dbReference type="InterPro" id="IPR011663">
    <property type="entry name" value="UTRA"/>
</dbReference>
<dbReference type="AlphaFoldDB" id="Q0FNU0"/>
<dbReference type="GO" id="GO:0045892">
    <property type="term" value="P:negative regulation of DNA-templated transcription"/>
    <property type="evidence" value="ECO:0007669"/>
    <property type="project" value="TreeGrafter"/>
</dbReference>
<dbReference type="PROSITE" id="PS50949">
    <property type="entry name" value="HTH_GNTR"/>
    <property type="match status" value="1"/>
</dbReference>
<keyword evidence="6" id="KW-1185">Reference proteome</keyword>
<dbReference type="Gene3D" id="1.10.10.10">
    <property type="entry name" value="Winged helix-like DNA-binding domain superfamily/Winged helix DNA-binding domain"/>
    <property type="match status" value="1"/>
</dbReference>
<dbReference type="RefSeq" id="WP_007798905.1">
    <property type="nucleotide sequence ID" value="NZ_DS022276.1"/>
</dbReference>
<dbReference type="InterPro" id="IPR036390">
    <property type="entry name" value="WH_DNA-bd_sf"/>
</dbReference>
<dbReference type="Proteomes" id="UP000006230">
    <property type="component" value="Unassembled WGS sequence"/>
</dbReference>
<dbReference type="EMBL" id="AATQ01000021">
    <property type="protein sequence ID" value="EAU45815.1"/>
    <property type="molecule type" value="Genomic_DNA"/>
</dbReference>
<sequence length="241" mass="26767">MEKLKTGGIEWLRSSVLEMIRDDGLTLGDKLPSEKEMSERFHVSRPTLREALKLLEQDSIIEAQQGKGRFVTAGAMLTIARPITKFESVSDMVRSHGYVAETSILGFSTIPADAEVAAALGIAVDDPVMRVERLRHANGEPLVYSLDWIPVALFHDGQQGRMDWAGSIVEMLTEMDRRPIASTANISATMLPELVAKLHKLEQFGPALLIEETCFSDDGTRVIFAKDYHRGSAFSFSFVRK</sequence>
<gene>
    <name evidence="5" type="ORF">R2601_20446</name>
</gene>
<dbReference type="Pfam" id="PF00392">
    <property type="entry name" value="GntR"/>
    <property type="match status" value="1"/>
</dbReference>
<dbReference type="eggNOG" id="COG2188">
    <property type="taxonomic scope" value="Bacteria"/>
</dbReference>
<dbReference type="InterPro" id="IPR050679">
    <property type="entry name" value="Bact_HTH_transcr_reg"/>
</dbReference>
<dbReference type="GO" id="GO:0003700">
    <property type="term" value="F:DNA-binding transcription factor activity"/>
    <property type="evidence" value="ECO:0007669"/>
    <property type="project" value="InterPro"/>
</dbReference>
<proteinExistence type="predicted"/>
<protein>
    <submittedName>
        <fullName evidence="5">Transcriptional regulator, GntR family protein</fullName>
    </submittedName>
</protein>
<dbReference type="Pfam" id="PF07702">
    <property type="entry name" value="UTRA"/>
    <property type="match status" value="1"/>
</dbReference>
<dbReference type="GO" id="GO:0003677">
    <property type="term" value="F:DNA binding"/>
    <property type="evidence" value="ECO:0007669"/>
    <property type="project" value="UniProtKB-KW"/>
</dbReference>
<dbReference type="STRING" id="314265.R2601_20446"/>
<reference evidence="5 6" key="1">
    <citation type="journal article" date="2010" name="J. Bacteriol.">
        <title>Genome sequences of Pelagibaca bermudensis HTCC2601T and Maritimibacter alkaliphilus HTCC2654T, the type strains of two marine Roseobacter genera.</title>
        <authorList>
            <person name="Thrash J.C."/>
            <person name="Cho J.C."/>
            <person name="Ferriera S."/>
            <person name="Johnson J."/>
            <person name="Vergin K.L."/>
            <person name="Giovannoni S.J."/>
        </authorList>
    </citation>
    <scope>NUCLEOTIDE SEQUENCE [LARGE SCALE GENOMIC DNA]</scope>
    <source>
        <strain evidence="6">DSM 26914 / JCM 13377 / KCTC 12554 / HTCC2601</strain>
    </source>
</reference>
<name>Q0FNU0_SALBH</name>
<dbReference type="PANTHER" id="PTHR44846:SF17">
    <property type="entry name" value="GNTR-FAMILY TRANSCRIPTIONAL REGULATOR"/>
    <property type="match status" value="1"/>
</dbReference>
<dbReference type="InterPro" id="IPR000524">
    <property type="entry name" value="Tscrpt_reg_HTH_GntR"/>
</dbReference>
<evidence type="ECO:0000256" key="3">
    <source>
        <dbReference type="ARBA" id="ARBA00023163"/>
    </source>
</evidence>
<evidence type="ECO:0000313" key="6">
    <source>
        <dbReference type="Proteomes" id="UP000006230"/>
    </source>
</evidence>
<dbReference type="Gene3D" id="3.40.1410.10">
    <property type="entry name" value="Chorismate lyase-like"/>
    <property type="match status" value="1"/>
</dbReference>
<dbReference type="SUPFAM" id="SSF64288">
    <property type="entry name" value="Chorismate lyase-like"/>
    <property type="match status" value="1"/>
</dbReference>
<dbReference type="InterPro" id="IPR036388">
    <property type="entry name" value="WH-like_DNA-bd_sf"/>
</dbReference>
<evidence type="ECO:0000256" key="2">
    <source>
        <dbReference type="ARBA" id="ARBA00023125"/>
    </source>
</evidence>
<dbReference type="InterPro" id="IPR028978">
    <property type="entry name" value="Chorismate_lyase_/UTRA_dom_sf"/>
</dbReference>
<evidence type="ECO:0000313" key="5">
    <source>
        <dbReference type="EMBL" id="EAU45815.1"/>
    </source>
</evidence>
<dbReference type="SMART" id="SM00345">
    <property type="entry name" value="HTH_GNTR"/>
    <property type="match status" value="1"/>
</dbReference>